<reference evidence="3 4" key="1">
    <citation type="submission" date="2008-10" db="EMBL/GenBank/DDBJ databases">
        <authorList>
            <person name="Fulton L."/>
            <person name="Clifton S."/>
            <person name="Fulton B."/>
            <person name="Xu J."/>
            <person name="Minx P."/>
            <person name="Pepin K.H."/>
            <person name="Johnson M."/>
            <person name="Bhonagiri V."/>
            <person name="Nash W.E."/>
            <person name="Mardis E.R."/>
            <person name="Wilson R.K."/>
        </authorList>
    </citation>
    <scope>NUCLEOTIDE SEQUENCE [LARGE SCALE GENOMIC DNA]</scope>
    <source>
        <strain evidence="3 4">DSM 3989</strain>
    </source>
</reference>
<keyword evidence="1 2" id="KW-0238">DNA-binding</keyword>
<dbReference type="AlphaFoldDB" id="B7C9I0"/>
<dbReference type="SUPFAM" id="SSF50249">
    <property type="entry name" value="Nucleic acid-binding proteins"/>
    <property type="match status" value="1"/>
</dbReference>
<sequence length="101" mass="11333">MKNNHVELFGTLTRDIEVSKNGKGNTFVKFSLACLRDGKKPWSDYINCIAFGDMANDICKHGDKDTGFCIVGNLRTSSYEKDGKKQYSTNVVVESFELLND</sequence>
<dbReference type="eggNOG" id="COG0629">
    <property type="taxonomic scope" value="Bacteria"/>
</dbReference>
<dbReference type="Pfam" id="PF00436">
    <property type="entry name" value="SSB"/>
    <property type="match status" value="1"/>
</dbReference>
<dbReference type="STRING" id="518637.EUBIFOR_00838"/>
<dbReference type="CDD" id="cd04496">
    <property type="entry name" value="SSB_OBF"/>
    <property type="match status" value="1"/>
</dbReference>
<proteinExistence type="predicted"/>
<dbReference type="InterPro" id="IPR012340">
    <property type="entry name" value="NA-bd_OB-fold"/>
</dbReference>
<organism evidence="3 4">
    <name type="scientific">Holdemanella biformis DSM 3989</name>
    <dbReference type="NCBI Taxonomy" id="518637"/>
    <lineage>
        <taxon>Bacteria</taxon>
        <taxon>Bacillati</taxon>
        <taxon>Bacillota</taxon>
        <taxon>Erysipelotrichia</taxon>
        <taxon>Erysipelotrichales</taxon>
        <taxon>Erysipelotrichaceae</taxon>
        <taxon>Holdemanella</taxon>
    </lineage>
</organism>
<evidence type="ECO:0000256" key="2">
    <source>
        <dbReference type="PROSITE-ProRule" id="PRU00252"/>
    </source>
</evidence>
<dbReference type="GO" id="GO:0006260">
    <property type="term" value="P:DNA replication"/>
    <property type="evidence" value="ECO:0007669"/>
    <property type="project" value="InterPro"/>
</dbReference>
<evidence type="ECO:0000313" key="4">
    <source>
        <dbReference type="Proteomes" id="UP000004315"/>
    </source>
</evidence>
<reference evidence="3 4" key="2">
    <citation type="submission" date="2008-11" db="EMBL/GenBank/DDBJ databases">
        <title>Draft genome sequence of Eubacterium biforme (DSM 3989).</title>
        <authorList>
            <person name="Sudarsanam P."/>
            <person name="Ley R."/>
            <person name="Guruge J."/>
            <person name="Turnbaugh P.J."/>
            <person name="Mahowald M."/>
            <person name="Liep D."/>
            <person name="Gordon J."/>
        </authorList>
    </citation>
    <scope>NUCLEOTIDE SEQUENCE [LARGE SCALE GENOMIC DNA]</scope>
    <source>
        <strain evidence="3 4">DSM 3989</strain>
    </source>
</reference>
<protein>
    <submittedName>
        <fullName evidence="3">Single-strand binding family protein</fullName>
    </submittedName>
</protein>
<dbReference type="Proteomes" id="UP000004315">
    <property type="component" value="Unassembled WGS sequence"/>
</dbReference>
<dbReference type="InterPro" id="IPR011344">
    <property type="entry name" value="ssDNA-bd"/>
</dbReference>
<keyword evidence="4" id="KW-1185">Reference proteome</keyword>
<dbReference type="HOGENOM" id="CLU_078758_6_1_9"/>
<dbReference type="Gene3D" id="2.40.50.140">
    <property type="entry name" value="Nucleic acid-binding proteins"/>
    <property type="match status" value="1"/>
</dbReference>
<gene>
    <name evidence="3" type="ORF">EUBIFOR_00838</name>
</gene>
<dbReference type="PIRSF" id="PIRSF002070">
    <property type="entry name" value="SSB"/>
    <property type="match status" value="1"/>
</dbReference>
<dbReference type="PROSITE" id="PS50935">
    <property type="entry name" value="SSB"/>
    <property type="match status" value="1"/>
</dbReference>
<dbReference type="GO" id="GO:0003697">
    <property type="term" value="F:single-stranded DNA binding"/>
    <property type="evidence" value="ECO:0007669"/>
    <property type="project" value="InterPro"/>
</dbReference>
<comment type="caution">
    <text evidence="3">The sequence shown here is derived from an EMBL/GenBank/DDBJ whole genome shotgun (WGS) entry which is preliminary data.</text>
</comment>
<evidence type="ECO:0000256" key="1">
    <source>
        <dbReference type="ARBA" id="ARBA00023125"/>
    </source>
</evidence>
<dbReference type="EMBL" id="ABYT01000051">
    <property type="protein sequence ID" value="EEC90545.1"/>
    <property type="molecule type" value="Genomic_DNA"/>
</dbReference>
<name>B7C9I0_9FIRM</name>
<dbReference type="InterPro" id="IPR000424">
    <property type="entry name" value="Primosome_PriB/ssb"/>
</dbReference>
<accession>B7C9I0</accession>
<dbReference type="OrthoDB" id="9809878at2"/>
<dbReference type="RefSeq" id="WP_003864643.1">
    <property type="nucleotide sequence ID" value="NZ_DS996841.1"/>
</dbReference>
<evidence type="ECO:0000313" key="3">
    <source>
        <dbReference type="EMBL" id="EEC90545.1"/>
    </source>
</evidence>